<dbReference type="EMBL" id="JABSTQ010009176">
    <property type="protein sequence ID" value="KAG0432131.1"/>
    <property type="molecule type" value="Genomic_DNA"/>
</dbReference>
<organism evidence="1 2">
    <name type="scientific">Ixodes persulcatus</name>
    <name type="common">Taiga tick</name>
    <dbReference type="NCBI Taxonomy" id="34615"/>
    <lineage>
        <taxon>Eukaryota</taxon>
        <taxon>Metazoa</taxon>
        <taxon>Ecdysozoa</taxon>
        <taxon>Arthropoda</taxon>
        <taxon>Chelicerata</taxon>
        <taxon>Arachnida</taxon>
        <taxon>Acari</taxon>
        <taxon>Parasitiformes</taxon>
        <taxon>Ixodida</taxon>
        <taxon>Ixodoidea</taxon>
        <taxon>Ixodidae</taxon>
        <taxon>Ixodinae</taxon>
        <taxon>Ixodes</taxon>
    </lineage>
</organism>
<evidence type="ECO:0000313" key="2">
    <source>
        <dbReference type="Proteomes" id="UP000805193"/>
    </source>
</evidence>
<accession>A0AC60QDH4</accession>
<gene>
    <name evidence="1" type="ORF">HPB47_021153</name>
</gene>
<feature type="non-terminal residue" evidence="1">
    <location>
        <position position="1"/>
    </location>
</feature>
<proteinExistence type="predicted"/>
<dbReference type="Proteomes" id="UP000805193">
    <property type="component" value="Unassembled WGS sequence"/>
</dbReference>
<protein>
    <submittedName>
        <fullName evidence="1">Uncharacterized protein</fullName>
    </submittedName>
</protein>
<comment type="caution">
    <text evidence="1">The sequence shown here is derived from an EMBL/GenBank/DDBJ whole genome shotgun (WGS) entry which is preliminary data.</text>
</comment>
<evidence type="ECO:0000313" key="1">
    <source>
        <dbReference type="EMBL" id="KAG0432131.1"/>
    </source>
</evidence>
<keyword evidence="2" id="KW-1185">Reference proteome</keyword>
<name>A0AC60QDH4_IXOPE</name>
<sequence length="181" mass="19027">VATVAHAPAVASYQTYHTAPAVASYAHAAPVYGYGVNSLGYGAGHFGYGHGLGSYGLNYGYGLGTYGDYTTLLRKKKSPAPNVLTPLDVNPPARTVTSCCCGWCRAVASYQTYHTAPAVASYAHAAPVYGYGVNSLGYGAGHFGYGHGLGSYGLNYGYGLGTYGDYTTLLRKKKCKYMNLI</sequence>
<reference evidence="1 2" key="1">
    <citation type="journal article" date="2020" name="Cell">
        <title>Large-Scale Comparative Analyses of Tick Genomes Elucidate Their Genetic Diversity and Vector Capacities.</title>
        <authorList>
            <consortium name="Tick Genome and Microbiome Consortium (TIGMIC)"/>
            <person name="Jia N."/>
            <person name="Wang J."/>
            <person name="Shi W."/>
            <person name="Du L."/>
            <person name="Sun Y."/>
            <person name="Zhan W."/>
            <person name="Jiang J.F."/>
            <person name="Wang Q."/>
            <person name="Zhang B."/>
            <person name="Ji P."/>
            <person name="Bell-Sakyi L."/>
            <person name="Cui X.M."/>
            <person name="Yuan T.T."/>
            <person name="Jiang B.G."/>
            <person name="Yang W.F."/>
            <person name="Lam T.T."/>
            <person name="Chang Q.C."/>
            <person name="Ding S.J."/>
            <person name="Wang X.J."/>
            <person name="Zhu J.G."/>
            <person name="Ruan X.D."/>
            <person name="Zhao L."/>
            <person name="Wei J.T."/>
            <person name="Ye R.Z."/>
            <person name="Que T.C."/>
            <person name="Du C.H."/>
            <person name="Zhou Y.H."/>
            <person name="Cheng J.X."/>
            <person name="Dai P.F."/>
            <person name="Guo W.B."/>
            <person name="Han X.H."/>
            <person name="Huang E.J."/>
            <person name="Li L.F."/>
            <person name="Wei W."/>
            <person name="Gao Y.C."/>
            <person name="Liu J.Z."/>
            <person name="Shao H.Z."/>
            <person name="Wang X."/>
            <person name="Wang C.C."/>
            <person name="Yang T.C."/>
            <person name="Huo Q.B."/>
            <person name="Li W."/>
            <person name="Chen H.Y."/>
            <person name="Chen S.E."/>
            <person name="Zhou L.G."/>
            <person name="Ni X.B."/>
            <person name="Tian J.H."/>
            <person name="Sheng Y."/>
            <person name="Liu T."/>
            <person name="Pan Y.S."/>
            <person name="Xia L.Y."/>
            <person name="Li J."/>
            <person name="Zhao F."/>
            <person name="Cao W.C."/>
        </authorList>
    </citation>
    <scope>NUCLEOTIDE SEQUENCE [LARGE SCALE GENOMIC DNA]</scope>
    <source>
        <strain evidence="1">Iper-2018</strain>
    </source>
</reference>